<feature type="transmembrane region" description="Helical" evidence="1">
    <location>
        <begin position="88"/>
        <end position="108"/>
    </location>
</feature>
<feature type="transmembrane region" description="Helical" evidence="1">
    <location>
        <begin position="32"/>
        <end position="50"/>
    </location>
</feature>
<dbReference type="RefSeq" id="WP_141197340.1">
    <property type="nucleotide sequence ID" value="NZ_CP041186.1"/>
</dbReference>
<dbReference type="Proteomes" id="UP000315995">
    <property type="component" value="Chromosome"/>
</dbReference>
<dbReference type="AlphaFoldDB" id="A0A4Y6PR98"/>
<feature type="transmembrane region" description="Helical" evidence="1">
    <location>
        <begin position="211"/>
        <end position="231"/>
    </location>
</feature>
<accession>A0A4Y6PR98</accession>
<keyword evidence="1" id="KW-0472">Membrane</keyword>
<dbReference type="EMBL" id="CP041186">
    <property type="protein sequence ID" value="QDG50848.1"/>
    <property type="molecule type" value="Genomic_DNA"/>
</dbReference>
<proteinExistence type="predicted"/>
<organism evidence="2 3">
    <name type="scientific">Persicimonas caeni</name>
    <dbReference type="NCBI Taxonomy" id="2292766"/>
    <lineage>
        <taxon>Bacteria</taxon>
        <taxon>Deltaproteobacteria</taxon>
        <taxon>Bradymonadales</taxon>
        <taxon>Bradymonadaceae</taxon>
        <taxon>Persicimonas</taxon>
    </lineage>
</organism>
<feature type="transmembrane region" description="Helical" evidence="1">
    <location>
        <begin position="337"/>
        <end position="357"/>
    </location>
</feature>
<keyword evidence="1" id="KW-1133">Transmembrane helix</keyword>
<feature type="transmembrane region" description="Helical" evidence="1">
    <location>
        <begin position="146"/>
        <end position="167"/>
    </location>
</feature>
<protein>
    <submittedName>
        <fullName evidence="2">Uncharacterized protein</fullName>
    </submittedName>
</protein>
<keyword evidence="1" id="KW-0812">Transmembrane</keyword>
<gene>
    <name evidence="2" type="ORF">FIV42_08920</name>
</gene>
<feature type="transmembrane region" description="Helical" evidence="1">
    <location>
        <begin position="300"/>
        <end position="317"/>
    </location>
</feature>
<name>A0A4Y6PR98_PERCE</name>
<feature type="transmembrane region" description="Helical" evidence="1">
    <location>
        <begin position="251"/>
        <end position="271"/>
    </location>
</feature>
<evidence type="ECO:0000313" key="2">
    <source>
        <dbReference type="EMBL" id="QDG50848.1"/>
    </source>
</evidence>
<feature type="transmembrane region" description="Helical" evidence="1">
    <location>
        <begin position="57"/>
        <end position="76"/>
    </location>
</feature>
<accession>A0A5B8Y8U1</accession>
<reference evidence="2 3" key="1">
    <citation type="submission" date="2019-06" db="EMBL/GenBank/DDBJ databases">
        <title>Persicimonas caeni gen. nov., sp. nov., a predatory bacterium isolated from solar saltern.</title>
        <authorList>
            <person name="Wang S."/>
        </authorList>
    </citation>
    <scope>NUCLEOTIDE SEQUENCE [LARGE SCALE GENOMIC DNA]</scope>
    <source>
        <strain evidence="2 3">YN101</strain>
    </source>
</reference>
<dbReference type="OrthoDB" id="9770315at2"/>
<sequence>MELLLSIVALVAGPLLFPVAKRHPRLLCGMDGFVLVAIAGLSLLHLLPVAIEHAGPWALITALLGVLGPFLFGRNLPHEGQRSVHNVFILVAVVGLAFHAMVDGAAIFHGTHSDDMNLGGMVAAVLIHRVPMSLLIWWALRPRMGIGLASGALGLLAVSTGAGYLLGGSMHFTPEIMGHLVAFVAGSLVHVVAHDTASELIPRHCHDQWHATYSAIGGAVAAVGLLFFGHMHHFEGAWSSFSELIVSHSPAILLGFGLLVLAVRIGVTALADDGGVTKPCGSEGLVPPNELDWLDWIDRVTPWLAVAMALVFAVQVVDTGAAHAHAHDHGEAAAHAWWQWAATAVLAGTFLVSYFRVGPRGMLAQLFPFEHDHDHRHHDHEHHDHDHG</sequence>
<evidence type="ECO:0000313" key="3">
    <source>
        <dbReference type="Proteomes" id="UP000315995"/>
    </source>
</evidence>
<keyword evidence="3" id="KW-1185">Reference proteome</keyword>
<feature type="transmembrane region" description="Helical" evidence="1">
    <location>
        <begin position="120"/>
        <end position="140"/>
    </location>
</feature>
<evidence type="ECO:0000256" key="1">
    <source>
        <dbReference type="SAM" id="Phobius"/>
    </source>
</evidence>